<keyword evidence="5" id="KW-1185">Reference proteome</keyword>
<dbReference type="InterPro" id="IPR001977">
    <property type="entry name" value="Depp_CoAkinase"/>
</dbReference>
<evidence type="ECO:0008006" key="6">
    <source>
        <dbReference type="Google" id="ProtNLM"/>
    </source>
</evidence>
<dbReference type="Gene3D" id="3.40.50.300">
    <property type="entry name" value="P-loop containing nucleotide triphosphate hydrolases"/>
    <property type="match status" value="1"/>
</dbReference>
<dbReference type="AlphaFoldDB" id="A0A8S2B0Y1"/>
<evidence type="ECO:0000313" key="4">
    <source>
        <dbReference type="EMBL" id="CAE6223296.1"/>
    </source>
</evidence>
<sequence length="263" mass="29582">MRIVGLTGGIASGKSTVSNLFKANGIPVVDADVVARDVLKKGSGGWKRVVAAFGEEILLPSREVDRPKLGQIVFSSDSKRQLLNKQGIGNLPFCSLYEIPKLLLCLSRYRLMAPYISSGIFWEILKQWASGAKVIVVDIPLLFEVKMDKWTKPIVVVWVSQETQLKRLMERDGLSEEDARNRVMAQMPLDSKRSKADVVIDNNGSLEDLHQQFDNVLFEFRKPLTWIEFWRSRQGAFSVLGSVILGLSVCKHLKIGFNVLIFF</sequence>
<dbReference type="PROSITE" id="PS51219">
    <property type="entry name" value="DPCK"/>
    <property type="match status" value="1"/>
</dbReference>
<accession>A0A8S2B0Y1</accession>
<dbReference type="EMBL" id="LR999458">
    <property type="protein sequence ID" value="CAE6223296.1"/>
    <property type="molecule type" value="Genomic_DNA"/>
</dbReference>
<protein>
    <recommendedName>
        <fullName evidence="6">Dephospho-CoA kinase</fullName>
    </recommendedName>
</protein>
<dbReference type="PANTHER" id="PTHR10695">
    <property type="entry name" value="DEPHOSPHO-COA KINASE-RELATED"/>
    <property type="match status" value="1"/>
</dbReference>
<comment type="pathway">
    <text evidence="1">Cofactor biosynthesis; coenzyme A biosynthesis.</text>
</comment>
<evidence type="ECO:0000256" key="3">
    <source>
        <dbReference type="ARBA" id="ARBA00022840"/>
    </source>
</evidence>
<reference evidence="4" key="1">
    <citation type="submission" date="2021-01" db="EMBL/GenBank/DDBJ databases">
        <authorList>
            <person name="Bezrukov I."/>
        </authorList>
    </citation>
    <scope>NUCLEOTIDE SEQUENCE</scope>
</reference>
<keyword evidence="3" id="KW-0067">ATP-binding</keyword>
<evidence type="ECO:0000256" key="1">
    <source>
        <dbReference type="ARBA" id="ARBA00004724"/>
    </source>
</evidence>
<dbReference type="InterPro" id="IPR027417">
    <property type="entry name" value="P-loop_NTPase"/>
</dbReference>
<dbReference type="SUPFAM" id="SSF52540">
    <property type="entry name" value="P-loop containing nucleoside triphosphate hydrolases"/>
    <property type="match status" value="1"/>
</dbReference>
<dbReference type="Pfam" id="PF01121">
    <property type="entry name" value="CoaE"/>
    <property type="match status" value="2"/>
</dbReference>
<dbReference type="GO" id="GO:0004140">
    <property type="term" value="F:dephospho-CoA kinase activity"/>
    <property type="evidence" value="ECO:0007669"/>
    <property type="project" value="InterPro"/>
</dbReference>
<dbReference type="GO" id="GO:0015937">
    <property type="term" value="P:coenzyme A biosynthetic process"/>
    <property type="evidence" value="ECO:0007669"/>
    <property type="project" value="InterPro"/>
</dbReference>
<name>A0A8S2B0Y1_ARAAE</name>
<keyword evidence="2" id="KW-0547">Nucleotide-binding</keyword>
<evidence type="ECO:0000313" key="5">
    <source>
        <dbReference type="Proteomes" id="UP000682877"/>
    </source>
</evidence>
<dbReference type="PANTHER" id="PTHR10695:SF46">
    <property type="entry name" value="BIFUNCTIONAL COENZYME A SYNTHASE-RELATED"/>
    <property type="match status" value="1"/>
</dbReference>
<organism evidence="4 5">
    <name type="scientific">Arabidopsis arenosa</name>
    <name type="common">Sand rock-cress</name>
    <name type="synonym">Cardaminopsis arenosa</name>
    <dbReference type="NCBI Taxonomy" id="38785"/>
    <lineage>
        <taxon>Eukaryota</taxon>
        <taxon>Viridiplantae</taxon>
        <taxon>Streptophyta</taxon>
        <taxon>Embryophyta</taxon>
        <taxon>Tracheophyta</taxon>
        <taxon>Spermatophyta</taxon>
        <taxon>Magnoliopsida</taxon>
        <taxon>eudicotyledons</taxon>
        <taxon>Gunneridae</taxon>
        <taxon>Pentapetalae</taxon>
        <taxon>rosids</taxon>
        <taxon>malvids</taxon>
        <taxon>Brassicales</taxon>
        <taxon>Brassicaceae</taxon>
        <taxon>Camelineae</taxon>
        <taxon>Arabidopsis</taxon>
    </lineage>
</organism>
<dbReference type="GO" id="GO:0005524">
    <property type="term" value="F:ATP binding"/>
    <property type="evidence" value="ECO:0007669"/>
    <property type="project" value="UniProtKB-KW"/>
</dbReference>
<dbReference type="CDD" id="cd02022">
    <property type="entry name" value="DPCK"/>
    <property type="match status" value="1"/>
</dbReference>
<evidence type="ECO:0000256" key="2">
    <source>
        <dbReference type="ARBA" id="ARBA00022741"/>
    </source>
</evidence>
<proteinExistence type="inferred from homology"/>
<dbReference type="NCBIfam" id="TIGR00152">
    <property type="entry name" value="dephospho-CoA kinase"/>
    <property type="match status" value="2"/>
</dbReference>
<dbReference type="Proteomes" id="UP000682877">
    <property type="component" value="Chromosome 8"/>
</dbReference>
<dbReference type="HAMAP" id="MF_00376">
    <property type="entry name" value="Dephospho_CoA_kinase"/>
    <property type="match status" value="1"/>
</dbReference>
<gene>
    <name evidence="4" type="ORF">AARE701A_LOCUS20705</name>
</gene>